<dbReference type="OrthoDB" id="9770517at2"/>
<dbReference type="InterPro" id="IPR010131">
    <property type="entry name" value="MdtP/NodT-like"/>
</dbReference>
<keyword evidence="2" id="KW-0812">Transmembrane</keyword>
<keyword evidence="2" id="KW-1134">Transmembrane beta strand</keyword>
<dbReference type="Proteomes" id="UP000037939">
    <property type="component" value="Unassembled WGS sequence"/>
</dbReference>
<dbReference type="PROSITE" id="PS51257">
    <property type="entry name" value="PROKAR_LIPOPROTEIN"/>
    <property type="match status" value="1"/>
</dbReference>
<dbReference type="STRING" id="857265.WG78_19635"/>
<sequence>MIKRRLTLALPALMLLASCALMQPDTRAPASDLPTSTVDSAWISPQWWAQFGDEQLNQLIAQARASNQNLAQAVARVAQARAALNINQSAQWPQLGVGADAGRQRVPPTASTTPGVYDSYQLAAQASWEIDVWGRLANLTEAARRDWLAAQYNQEAVRLSLDAEVAQTWFNLLSLDAQLSIASDTVQSRQQSLALQQKRFTGGLISELDVRQAEAELNTAQSTLPDIFTQRAATETALAILLGQTPAQISTIDSSRPTTLANIKPPLPIPAGLPADLLERRPDIQQAEAQLIAARARIEAARAAYFPQISLTGLFGLQSAAFGDLFTGAARTWSYAGNLTLPLFNGGLTAAQVNQARAVEQEALAAYRGSVQQAFGDVRNALVADQQGTLKTTAQAEKVKALTRQLHLANLRYDNGYSDYLDVLDTERSLFDARLSLVQARVAELNNRVALYKAVGGGWQAPAGLAAQH</sequence>
<proteinExistence type="inferred from homology"/>
<reference evidence="3 4" key="1">
    <citation type="submission" date="2015-07" db="EMBL/GenBank/DDBJ databases">
        <title>Draft genome sequence of the Amantichitinum ursilacus IGB-41, a new chitin-degrading bacterium.</title>
        <authorList>
            <person name="Kirstahler P."/>
            <person name="Guenther M."/>
            <person name="Grumaz C."/>
            <person name="Rupp S."/>
            <person name="Zibek S."/>
            <person name="Sohn K."/>
        </authorList>
    </citation>
    <scope>NUCLEOTIDE SEQUENCE [LARGE SCALE GENOMIC DNA]</scope>
    <source>
        <strain evidence="3 4">IGB-41</strain>
    </source>
</reference>
<evidence type="ECO:0000313" key="4">
    <source>
        <dbReference type="Proteomes" id="UP000037939"/>
    </source>
</evidence>
<comment type="subcellular location">
    <subcellularLocation>
        <location evidence="2">Cell membrane</location>
        <topology evidence="2">Lipid-anchor</topology>
    </subcellularLocation>
</comment>
<feature type="signal peptide" evidence="2">
    <location>
        <begin position="1"/>
        <end position="22"/>
    </location>
</feature>
<dbReference type="NCBIfam" id="TIGR01845">
    <property type="entry name" value="outer_NodT"/>
    <property type="match status" value="1"/>
</dbReference>
<dbReference type="PANTHER" id="PTHR30203">
    <property type="entry name" value="OUTER MEMBRANE CATION EFFLUX PROTEIN"/>
    <property type="match status" value="1"/>
</dbReference>
<evidence type="ECO:0000256" key="2">
    <source>
        <dbReference type="RuleBase" id="RU362097"/>
    </source>
</evidence>
<evidence type="ECO:0000256" key="1">
    <source>
        <dbReference type="ARBA" id="ARBA00007613"/>
    </source>
</evidence>
<dbReference type="Gene3D" id="1.20.1600.10">
    <property type="entry name" value="Outer membrane efflux proteins (OEP)"/>
    <property type="match status" value="1"/>
</dbReference>
<comment type="caution">
    <text evidence="3">The sequence shown here is derived from an EMBL/GenBank/DDBJ whole genome shotgun (WGS) entry which is preliminary data.</text>
</comment>
<dbReference type="PANTHER" id="PTHR30203:SF30">
    <property type="entry name" value="OUTER MEMBRANE PROTEIN-RELATED"/>
    <property type="match status" value="1"/>
</dbReference>
<comment type="similarity">
    <text evidence="1 2">Belongs to the outer membrane factor (OMF) (TC 1.B.17) family.</text>
</comment>
<keyword evidence="2" id="KW-0449">Lipoprotein</keyword>
<dbReference type="PATRIC" id="fig|857265.3.peg.4023"/>
<dbReference type="AlphaFoldDB" id="A0A0N0XFZ4"/>
<dbReference type="GO" id="GO:0015562">
    <property type="term" value="F:efflux transmembrane transporter activity"/>
    <property type="evidence" value="ECO:0007669"/>
    <property type="project" value="InterPro"/>
</dbReference>
<keyword evidence="2" id="KW-0472">Membrane</keyword>
<dbReference type="GO" id="GO:0005886">
    <property type="term" value="C:plasma membrane"/>
    <property type="evidence" value="ECO:0007669"/>
    <property type="project" value="UniProtKB-SubCell"/>
</dbReference>
<evidence type="ECO:0000313" key="3">
    <source>
        <dbReference type="EMBL" id="KPC49569.1"/>
    </source>
</evidence>
<keyword evidence="2" id="KW-0564">Palmitate</keyword>
<dbReference type="SUPFAM" id="SSF56954">
    <property type="entry name" value="Outer membrane efflux proteins (OEP)"/>
    <property type="match status" value="1"/>
</dbReference>
<organism evidence="3 4">
    <name type="scientific">Amantichitinum ursilacus</name>
    <dbReference type="NCBI Taxonomy" id="857265"/>
    <lineage>
        <taxon>Bacteria</taxon>
        <taxon>Pseudomonadati</taxon>
        <taxon>Pseudomonadota</taxon>
        <taxon>Betaproteobacteria</taxon>
        <taxon>Neisseriales</taxon>
        <taxon>Chitinibacteraceae</taxon>
        <taxon>Amantichitinum</taxon>
    </lineage>
</organism>
<dbReference type="RefSeq" id="WP_053939509.1">
    <property type="nucleotide sequence ID" value="NZ_LAQT01000036.1"/>
</dbReference>
<accession>A0A0N0XFZ4</accession>
<dbReference type="Pfam" id="PF02321">
    <property type="entry name" value="OEP"/>
    <property type="match status" value="2"/>
</dbReference>
<dbReference type="EMBL" id="LAQT01000036">
    <property type="protein sequence ID" value="KPC49569.1"/>
    <property type="molecule type" value="Genomic_DNA"/>
</dbReference>
<feature type="chain" id="PRO_5005732829" evidence="2">
    <location>
        <begin position="23"/>
        <end position="469"/>
    </location>
</feature>
<keyword evidence="2" id="KW-0732">Signal</keyword>
<protein>
    <submittedName>
        <fullName evidence="3">Outer membrane protein OprM</fullName>
    </submittedName>
</protein>
<keyword evidence="4" id="KW-1185">Reference proteome</keyword>
<gene>
    <name evidence="3" type="primary">oprM_8</name>
    <name evidence="3" type="ORF">WG78_19635</name>
</gene>
<dbReference type="Gene3D" id="2.20.200.10">
    <property type="entry name" value="Outer membrane efflux proteins (OEP)"/>
    <property type="match status" value="1"/>
</dbReference>
<dbReference type="InterPro" id="IPR003423">
    <property type="entry name" value="OMP_efflux"/>
</dbReference>
<name>A0A0N0XFZ4_9NEIS</name>